<dbReference type="Pfam" id="PF05065">
    <property type="entry name" value="Phage_capsid"/>
    <property type="match status" value="1"/>
</dbReference>
<sequence>MSAIKKLVEERKAVAEKARGILATAEQAGEGFTPEQIEELKSFTAEIKAYDEQIKSSMDAQSLLDSIDQMPEVEKKEADGSEIRIGQHFIKSAFGELNRLKGTRGMNLVLPEFKAATDTHLTTTTGQGIILPEYDLNIVKGKRQRPFLAEWLGTGTLTGNTLVYFTESPLVEGAAGTVAEGSKKPQLHFPDYDPVTETLKKVAGYIKISDEMTEDAAFLVSEIEGRLLYQLQLAEEDQLLNGTGTGTNVLGLLNRSGIQTETAAGEADVFDAIFRAMTKVETATDLVADGVAINPIDYQKLRLTKDGNGQYIAGGPFQGQYGNGDQLDNPPIWGKRTIVTPAIAQGTVLVGAGQLAATVYRKGGLTLQATNTNEDDFVNNKITILGEERLALAVRRPSAFVKVTIGEEG</sequence>
<name>A0ABX5QID4_9MICO</name>
<evidence type="ECO:0000259" key="2">
    <source>
        <dbReference type="Pfam" id="PF05065"/>
    </source>
</evidence>
<dbReference type="SUPFAM" id="SSF56563">
    <property type="entry name" value="Major capsid protein gp5"/>
    <property type="match status" value="1"/>
</dbReference>
<accession>A0ABX5QID4</accession>
<proteinExistence type="predicted"/>
<organism evidence="3 4">
    <name type="scientific">Leucobacter muris</name>
    <dbReference type="NCBI Taxonomy" id="1935379"/>
    <lineage>
        <taxon>Bacteria</taxon>
        <taxon>Bacillati</taxon>
        <taxon>Actinomycetota</taxon>
        <taxon>Actinomycetes</taxon>
        <taxon>Micrococcales</taxon>
        <taxon>Microbacteriaceae</taxon>
        <taxon>Leucobacter</taxon>
    </lineage>
</organism>
<keyword evidence="4" id="KW-1185">Reference proteome</keyword>
<comment type="subcellular location">
    <subcellularLocation>
        <location evidence="1">Virion</location>
    </subcellularLocation>
</comment>
<reference evidence="3 4" key="1">
    <citation type="submission" date="2019-01" db="EMBL/GenBank/DDBJ databases">
        <title>Leucobacter muris sp. nov. isolated from the nose of a laboratory mouse.</title>
        <authorList>
            <person name="Benga L."/>
            <person name="Sproeer C."/>
            <person name="Schumann P."/>
            <person name="Verbarg S."/>
            <person name="Bunk B."/>
            <person name="Engelhardt E."/>
            <person name="Benten P.M."/>
            <person name="Sager M."/>
        </authorList>
    </citation>
    <scope>NUCLEOTIDE SEQUENCE [LARGE SCALE GENOMIC DNA]</scope>
    <source>
        <strain evidence="3 4">DSM 101948</strain>
    </source>
</reference>
<evidence type="ECO:0000256" key="1">
    <source>
        <dbReference type="ARBA" id="ARBA00004328"/>
    </source>
</evidence>
<protein>
    <submittedName>
        <fullName evidence="3">Phage major capsid protein</fullName>
    </submittedName>
</protein>
<evidence type="ECO:0000313" key="4">
    <source>
        <dbReference type="Proteomes" id="UP000285768"/>
    </source>
</evidence>
<dbReference type="Gene3D" id="3.30.2320.10">
    <property type="entry name" value="hypothetical protein PF0899 domain"/>
    <property type="match status" value="1"/>
</dbReference>
<dbReference type="RefSeq" id="WP_128387527.1">
    <property type="nucleotide sequence ID" value="NZ_CP035037.1"/>
</dbReference>
<dbReference type="EMBL" id="CP035037">
    <property type="protein sequence ID" value="QAB18785.1"/>
    <property type="molecule type" value="Genomic_DNA"/>
</dbReference>
<dbReference type="NCBIfam" id="TIGR01554">
    <property type="entry name" value="major_cap_HK97"/>
    <property type="match status" value="1"/>
</dbReference>
<gene>
    <name evidence="3" type="ORF">Leucomu_13480</name>
</gene>
<dbReference type="Proteomes" id="UP000285768">
    <property type="component" value="Chromosome"/>
</dbReference>
<dbReference type="InterPro" id="IPR024455">
    <property type="entry name" value="Phage_capsid"/>
</dbReference>
<dbReference type="InterPro" id="IPR054612">
    <property type="entry name" value="Phage_capsid-like_C"/>
</dbReference>
<dbReference type="Gene3D" id="3.30.2400.10">
    <property type="entry name" value="Major capsid protein gp5"/>
    <property type="match status" value="1"/>
</dbReference>
<feature type="domain" description="Phage capsid-like C-terminal" evidence="2">
    <location>
        <begin position="129"/>
        <end position="404"/>
    </location>
</feature>
<evidence type="ECO:0000313" key="3">
    <source>
        <dbReference type="EMBL" id="QAB18785.1"/>
    </source>
</evidence>